<dbReference type="Gene3D" id="1.10.720.60">
    <property type="match status" value="1"/>
</dbReference>
<proteinExistence type="predicted"/>
<dbReference type="OrthoDB" id="272500at2759"/>
<dbReference type="SUPFAM" id="SSF56784">
    <property type="entry name" value="HAD-like"/>
    <property type="match status" value="1"/>
</dbReference>
<dbReference type="AlphaFoldDB" id="A0A9P4VMQ9"/>
<dbReference type="PRINTS" id="PR00413">
    <property type="entry name" value="HADHALOGNASE"/>
</dbReference>
<reference evidence="1" key="1">
    <citation type="journal article" date="2020" name="Stud. Mycol.">
        <title>101 Dothideomycetes genomes: a test case for predicting lifestyles and emergence of pathogens.</title>
        <authorList>
            <person name="Haridas S."/>
            <person name="Albert R."/>
            <person name="Binder M."/>
            <person name="Bloem J."/>
            <person name="Labutti K."/>
            <person name="Salamov A."/>
            <person name="Andreopoulos B."/>
            <person name="Baker S."/>
            <person name="Barry K."/>
            <person name="Bills G."/>
            <person name="Bluhm B."/>
            <person name="Cannon C."/>
            <person name="Castanera R."/>
            <person name="Culley D."/>
            <person name="Daum C."/>
            <person name="Ezra D."/>
            <person name="Gonzalez J."/>
            <person name="Henrissat B."/>
            <person name="Kuo A."/>
            <person name="Liang C."/>
            <person name="Lipzen A."/>
            <person name="Lutzoni F."/>
            <person name="Magnuson J."/>
            <person name="Mondo S."/>
            <person name="Nolan M."/>
            <person name="Ohm R."/>
            <person name="Pangilinan J."/>
            <person name="Park H.-J."/>
            <person name="Ramirez L."/>
            <person name="Alfaro M."/>
            <person name="Sun H."/>
            <person name="Tritt A."/>
            <person name="Yoshinaga Y."/>
            <person name="Zwiers L.-H."/>
            <person name="Turgeon B."/>
            <person name="Goodwin S."/>
            <person name="Spatafora J."/>
            <person name="Crous P."/>
            <person name="Grigoriev I."/>
        </authorList>
    </citation>
    <scope>NUCLEOTIDE SEQUENCE</scope>
    <source>
        <strain evidence="1">CBS 101060</strain>
    </source>
</reference>
<accession>A0A9P4VMQ9</accession>
<dbReference type="GO" id="GO:0043874">
    <property type="term" value="F:acireductone synthase activity"/>
    <property type="evidence" value="ECO:0007669"/>
    <property type="project" value="TreeGrafter"/>
</dbReference>
<dbReference type="SFLD" id="SFLDS00003">
    <property type="entry name" value="Haloacid_Dehalogenase"/>
    <property type="match status" value="1"/>
</dbReference>
<organism evidence="1 2">
    <name type="scientific">Patellaria atrata CBS 101060</name>
    <dbReference type="NCBI Taxonomy" id="1346257"/>
    <lineage>
        <taxon>Eukaryota</taxon>
        <taxon>Fungi</taxon>
        <taxon>Dikarya</taxon>
        <taxon>Ascomycota</taxon>
        <taxon>Pezizomycotina</taxon>
        <taxon>Dothideomycetes</taxon>
        <taxon>Dothideomycetes incertae sedis</taxon>
        <taxon>Patellariales</taxon>
        <taxon>Patellariaceae</taxon>
        <taxon>Patellaria</taxon>
    </lineage>
</organism>
<dbReference type="InterPro" id="IPR006439">
    <property type="entry name" value="HAD-SF_hydro_IA"/>
</dbReference>
<keyword evidence="2" id="KW-1185">Reference proteome</keyword>
<dbReference type="PANTHER" id="PTHR20371:SF1">
    <property type="entry name" value="ENOLASE-PHOSPHATASE E1"/>
    <property type="match status" value="1"/>
</dbReference>
<evidence type="ECO:0000313" key="2">
    <source>
        <dbReference type="Proteomes" id="UP000799429"/>
    </source>
</evidence>
<dbReference type="Pfam" id="PF00702">
    <property type="entry name" value="Hydrolase"/>
    <property type="match status" value="1"/>
</dbReference>
<sequence length="257" mass="28367">MDLTKVKAIVLDIEGTICPISFVKDTLFPYALEALPKLLSEKWDDPEFKKYREDFPDEAKVSPEAFQAHVQDITKKDIKVAYLKNLQGHLFRTGYETSAFSTPLFPDVIPALKTWSAHKDLAIFSSGSVDAQKLFLAYVAEDVVTDGASTKPAPGSKTVDLNGLFDGRLFDTVNAGSKVERESYVKIAKALKRKEEEVLFLSDNVNEVRAALHAGLDAAVVNRPGNAPLSMEDENDLLVIESLDEIKHIAELEGAEL</sequence>
<dbReference type="SFLD" id="SFLDG01129">
    <property type="entry name" value="C1.5:_HAD__Beta-PGM__Phosphata"/>
    <property type="match status" value="1"/>
</dbReference>
<name>A0A9P4VMQ9_9PEZI</name>
<comment type="caution">
    <text evidence="1">The sequence shown here is derived from an EMBL/GenBank/DDBJ whole genome shotgun (WGS) entry which is preliminary data.</text>
</comment>
<dbReference type="GO" id="GO:0019509">
    <property type="term" value="P:L-methionine salvage from methylthioadenosine"/>
    <property type="evidence" value="ECO:0007669"/>
    <property type="project" value="TreeGrafter"/>
</dbReference>
<dbReference type="InterPro" id="IPR023214">
    <property type="entry name" value="HAD_sf"/>
</dbReference>
<dbReference type="Proteomes" id="UP000799429">
    <property type="component" value="Unassembled WGS sequence"/>
</dbReference>
<dbReference type="InterPro" id="IPR036412">
    <property type="entry name" value="HAD-like_sf"/>
</dbReference>
<dbReference type="SFLD" id="SFLDG01133">
    <property type="entry name" value="C1.5.4:_Enolase-phosphatase_Li"/>
    <property type="match status" value="1"/>
</dbReference>
<dbReference type="PANTHER" id="PTHR20371">
    <property type="entry name" value="ENOLASE-PHOSPHATASE E1"/>
    <property type="match status" value="1"/>
</dbReference>
<protein>
    <submittedName>
        <fullName evidence="1">2,3-diketo-5-methylthio-1-phosphopentane phosphatase</fullName>
    </submittedName>
</protein>
<dbReference type="EMBL" id="MU006101">
    <property type="protein sequence ID" value="KAF2836908.1"/>
    <property type="molecule type" value="Genomic_DNA"/>
</dbReference>
<dbReference type="Gene3D" id="3.40.50.1000">
    <property type="entry name" value="HAD superfamily/HAD-like"/>
    <property type="match status" value="1"/>
</dbReference>
<evidence type="ECO:0000313" key="1">
    <source>
        <dbReference type="EMBL" id="KAF2836908.1"/>
    </source>
</evidence>
<gene>
    <name evidence="1" type="ORF">M501DRAFT_978622</name>
</gene>